<feature type="transmembrane region" description="Helical" evidence="1">
    <location>
        <begin position="221"/>
        <end position="245"/>
    </location>
</feature>
<organism evidence="2 3">
    <name type="scientific">Aerococcus kribbianus</name>
    <dbReference type="NCBI Taxonomy" id="2999064"/>
    <lineage>
        <taxon>Bacteria</taxon>
        <taxon>Bacillati</taxon>
        <taxon>Bacillota</taxon>
        <taxon>Bacilli</taxon>
        <taxon>Lactobacillales</taxon>
        <taxon>Aerococcaceae</taxon>
        <taxon>Aerococcus</taxon>
    </lineage>
</organism>
<dbReference type="EMBL" id="JAPRFR010000001">
    <property type="protein sequence ID" value="MCZ0725396.1"/>
    <property type="molecule type" value="Genomic_DNA"/>
</dbReference>
<protein>
    <submittedName>
        <fullName evidence="2">DUF3100 domain-containing protein</fullName>
    </submittedName>
</protein>
<name>A0A9X3JEZ2_9LACT</name>
<comment type="caution">
    <text evidence="2">The sequence shown here is derived from an EMBL/GenBank/DDBJ whole genome shotgun (WGS) entry which is preliminary data.</text>
</comment>
<sequence>MKLWRDYRLHLSVFLACLLAELIGAKTIQIGQVAVAILPMLFAMIFTIIAYLFKSFKWLGEKQAEGASQMLSIGVLLLLAKLGVASGESIDAVISAGPVLLLQNLGNVGTLLVALPIALLLGLGREAIGMTHSLGREANVALISDVYGPSSMEFKGVMTCYIVGTLFGTILMSFLPPIFIDLGIFSPESAAMAVGAGSASMMTAGLGAIQEAVPDADYATISAFASISNVISSAISVYLSIFIALPIGEWMMRLAGKGRQGGDEHVSK</sequence>
<feature type="transmembrane region" description="Helical" evidence="1">
    <location>
        <begin position="190"/>
        <end position="209"/>
    </location>
</feature>
<accession>A0A9X3JEZ2</accession>
<keyword evidence="3" id="KW-1185">Reference proteome</keyword>
<gene>
    <name evidence="2" type="ORF">OW157_02295</name>
</gene>
<reference evidence="2" key="1">
    <citation type="submission" date="2022-12" db="EMBL/GenBank/DDBJ databases">
        <title>Description and comparative metabolic analysis of Aerococcus sp. nov., isolated from the feces of a pig.</title>
        <authorList>
            <person name="Chang Y.-H."/>
        </authorList>
    </citation>
    <scope>NUCLEOTIDE SEQUENCE</scope>
    <source>
        <strain evidence="2">YH-aer222</strain>
    </source>
</reference>
<dbReference type="RefSeq" id="WP_268751714.1">
    <property type="nucleotide sequence ID" value="NZ_JAPRFQ010000001.1"/>
</dbReference>
<dbReference type="AlphaFoldDB" id="A0A9X3JEZ2"/>
<evidence type="ECO:0000256" key="1">
    <source>
        <dbReference type="SAM" id="Phobius"/>
    </source>
</evidence>
<dbReference type="Pfam" id="PF11299">
    <property type="entry name" value="DUF3100"/>
    <property type="match status" value="1"/>
</dbReference>
<keyword evidence="1" id="KW-0812">Transmembrane</keyword>
<dbReference type="Proteomes" id="UP001146670">
    <property type="component" value="Unassembled WGS sequence"/>
</dbReference>
<proteinExistence type="predicted"/>
<feature type="transmembrane region" description="Helical" evidence="1">
    <location>
        <begin position="66"/>
        <end position="85"/>
    </location>
</feature>
<keyword evidence="1" id="KW-0472">Membrane</keyword>
<feature type="transmembrane region" description="Helical" evidence="1">
    <location>
        <begin position="105"/>
        <end position="123"/>
    </location>
</feature>
<feature type="transmembrane region" description="Helical" evidence="1">
    <location>
        <begin position="35"/>
        <end position="54"/>
    </location>
</feature>
<feature type="transmembrane region" description="Helical" evidence="1">
    <location>
        <begin position="160"/>
        <end position="184"/>
    </location>
</feature>
<evidence type="ECO:0000313" key="3">
    <source>
        <dbReference type="Proteomes" id="UP001146670"/>
    </source>
</evidence>
<dbReference type="InterPro" id="IPR021450">
    <property type="entry name" value="DUF3100"/>
</dbReference>
<evidence type="ECO:0000313" key="2">
    <source>
        <dbReference type="EMBL" id="MCZ0725396.1"/>
    </source>
</evidence>
<keyword evidence="1" id="KW-1133">Transmembrane helix</keyword>